<dbReference type="InterPro" id="IPR051673">
    <property type="entry name" value="SSDNA_exonuclease_RecJ"/>
</dbReference>
<dbReference type="InterPro" id="IPR038763">
    <property type="entry name" value="DHH_sf"/>
</dbReference>
<comment type="caution">
    <text evidence="4">The sequence shown here is derived from an EMBL/GenBank/DDBJ whole genome shotgun (WGS) entry which is preliminary data.</text>
</comment>
<evidence type="ECO:0000256" key="1">
    <source>
        <dbReference type="ARBA" id="ARBA00022801"/>
    </source>
</evidence>
<keyword evidence="1" id="KW-0378">Hydrolase</keyword>
<gene>
    <name evidence="4" type="ORF">E6K72_00300</name>
</gene>
<dbReference type="Pfam" id="PF17768">
    <property type="entry name" value="RecJ_OB"/>
    <property type="match status" value="1"/>
</dbReference>
<sequence length="340" mass="36733">MALGTIADVVPLTGENRVLARLGLERLNGSRRPGLRALAEVAQLRGRVTSREVAYVLAPRINAAGRMGNAEQGLRLLLARDAEEAMACAESLEEDNQRRRSHDEKALADAVRLVESEPDWARRSALVLWSGDWHPGLIGIVASRLVERLQRPTVLVALDGERGRGSGRSLPGLDLTAVLGRCDDLLEGWGGHALAAGLTVRRDRLPELRARVESLVQASLPAGAFQPRVVVDADIALHDCSLETADWLERLSPYGLDNAEPLFRSEGLMVESATAMGGGKHLRLNLRDGTGRAEAVGFGLGALAAELPRGTRCQAVFVPMRNEWQGEARLQLKLKGVRAG</sequence>
<evidence type="ECO:0000313" key="5">
    <source>
        <dbReference type="Proteomes" id="UP000317716"/>
    </source>
</evidence>
<protein>
    <recommendedName>
        <fullName evidence="6">Single-stranded-DNA-specific exonuclease RecJ</fullName>
    </recommendedName>
</protein>
<dbReference type="InterPro" id="IPR003156">
    <property type="entry name" value="DHHA1_dom"/>
</dbReference>
<dbReference type="PANTHER" id="PTHR30255:SF2">
    <property type="entry name" value="SINGLE-STRANDED-DNA-SPECIFIC EXONUCLEASE RECJ"/>
    <property type="match status" value="1"/>
</dbReference>
<organism evidence="4 5">
    <name type="scientific">Eiseniibacteriota bacterium</name>
    <dbReference type="NCBI Taxonomy" id="2212470"/>
    <lineage>
        <taxon>Bacteria</taxon>
        <taxon>Candidatus Eiseniibacteriota</taxon>
    </lineage>
</organism>
<feature type="domain" description="DHHA1" evidence="2">
    <location>
        <begin position="126"/>
        <end position="217"/>
    </location>
</feature>
<dbReference type="AlphaFoldDB" id="A0A538TAY0"/>
<name>A0A538TAY0_UNCEI</name>
<dbReference type="Proteomes" id="UP000317716">
    <property type="component" value="Unassembled WGS sequence"/>
</dbReference>
<evidence type="ECO:0000259" key="3">
    <source>
        <dbReference type="Pfam" id="PF17768"/>
    </source>
</evidence>
<dbReference type="Gene3D" id="3.90.1640.30">
    <property type="match status" value="1"/>
</dbReference>
<feature type="domain" description="RecJ OB" evidence="3">
    <location>
        <begin position="231"/>
        <end position="335"/>
    </location>
</feature>
<dbReference type="EMBL" id="VBOS01000010">
    <property type="protein sequence ID" value="TMQ60795.1"/>
    <property type="molecule type" value="Genomic_DNA"/>
</dbReference>
<proteinExistence type="predicted"/>
<dbReference type="GO" id="GO:0016787">
    <property type="term" value="F:hydrolase activity"/>
    <property type="evidence" value="ECO:0007669"/>
    <property type="project" value="UniProtKB-KW"/>
</dbReference>
<accession>A0A538TAY0</accession>
<evidence type="ECO:0000259" key="2">
    <source>
        <dbReference type="Pfam" id="PF02272"/>
    </source>
</evidence>
<evidence type="ECO:0008006" key="6">
    <source>
        <dbReference type="Google" id="ProtNLM"/>
    </source>
</evidence>
<dbReference type="Pfam" id="PF02272">
    <property type="entry name" value="DHHA1"/>
    <property type="match status" value="1"/>
</dbReference>
<dbReference type="GO" id="GO:0003676">
    <property type="term" value="F:nucleic acid binding"/>
    <property type="evidence" value="ECO:0007669"/>
    <property type="project" value="InterPro"/>
</dbReference>
<dbReference type="InterPro" id="IPR041122">
    <property type="entry name" value="RecJ_OB"/>
</dbReference>
<evidence type="ECO:0000313" key="4">
    <source>
        <dbReference type="EMBL" id="TMQ60795.1"/>
    </source>
</evidence>
<dbReference type="Gene3D" id="3.10.310.30">
    <property type="match status" value="1"/>
</dbReference>
<reference evidence="4 5" key="1">
    <citation type="journal article" date="2019" name="Nat. Microbiol.">
        <title>Mediterranean grassland soil C-N compound turnover is dependent on rainfall and depth, and is mediated by genomically divergent microorganisms.</title>
        <authorList>
            <person name="Diamond S."/>
            <person name="Andeer P.F."/>
            <person name="Li Z."/>
            <person name="Crits-Christoph A."/>
            <person name="Burstein D."/>
            <person name="Anantharaman K."/>
            <person name="Lane K.R."/>
            <person name="Thomas B.C."/>
            <person name="Pan C."/>
            <person name="Northen T.R."/>
            <person name="Banfield J.F."/>
        </authorList>
    </citation>
    <scope>NUCLEOTIDE SEQUENCE [LARGE SCALE GENOMIC DNA]</scope>
    <source>
        <strain evidence="4">WS_2</strain>
    </source>
</reference>
<dbReference type="PANTHER" id="PTHR30255">
    <property type="entry name" value="SINGLE-STRANDED-DNA-SPECIFIC EXONUCLEASE RECJ"/>
    <property type="match status" value="1"/>
</dbReference>
<dbReference type="SUPFAM" id="SSF64182">
    <property type="entry name" value="DHH phosphoesterases"/>
    <property type="match status" value="1"/>
</dbReference>